<dbReference type="GO" id="GO:0000993">
    <property type="term" value="F:RNA polymerase II complex binding"/>
    <property type="evidence" value="ECO:0007669"/>
    <property type="project" value="TreeGrafter"/>
</dbReference>
<dbReference type="PANTHER" id="PTHR14027">
    <property type="entry name" value="RNA POLYMERASE-ASSOCIATED PROTEIN CTR9"/>
    <property type="match status" value="1"/>
</dbReference>
<evidence type="ECO:0000256" key="2">
    <source>
        <dbReference type="ARBA" id="ARBA00022803"/>
    </source>
</evidence>
<dbReference type="Proteomes" id="UP001293254">
    <property type="component" value="Unassembled WGS sequence"/>
</dbReference>
<keyword evidence="2" id="KW-0802">TPR repeat</keyword>
<organism evidence="4 5">
    <name type="scientific">Sesamum alatum</name>
    <dbReference type="NCBI Taxonomy" id="300844"/>
    <lineage>
        <taxon>Eukaryota</taxon>
        <taxon>Viridiplantae</taxon>
        <taxon>Streptophyta</taxon>
        <taxon>Embryophyta</taxon>
        <taxon>Tracheophyta</taxon>
        <taxon>Spermatophyta</taxon>
        <taxon>Magnoliopsida</taxon>
        <taxon>eudicotyledons</taxon>
        <taxon>Gunneridae</taxon>
        <taxon>Pentapetalae</taxon>
        <taxon>asterids</taxon>
        <taxon>lamiids</taxon>
        <taxon>Lamiales</taxon>
        <taxon>Pedaliaceae</taxon>
        <taxon>Sesamum</taxon>
    </lineage>
</organism>
<dbReference type="EMBL" id="JACGWO010000011">
    <property type="protein sequence ID" value="KAK4415750.1"/>
    <property type="molecule type" value="Genomic_DNA"/>
</dbReference>
<feature type="compositionally biased region" description="Basic and acidic residues" evidence="3">
    <location>
        <begin position="13"/>
        <end position="33"/>
    </location>
</feature>
<evidence type="ECO:0000313" key="4">
    <source>
        <dbReference type="EMBL" id="KAK4415750.1"/>
    </source>
</evidence>
<feature type="region of interest" description="Disordered" evidence="3">
    <location>
        <begin position="1"/>
        <end position="33"/>
    </location>
</feature>
<reference evidence="4" key="2">
    <citation type="journal article" date="2024" name="Plant">
        <title>Genomic evolution and insights into agronomic trait innovations of Sesamum species.</title>
        <authorList>
            <person name="Miao H."/>
            <person name="Wang L."/>
            <person name="Qu L."/>
            <person name="Liu H."/>
            <person name="Sun Y."/>
            <person name="Le M."/>
            <person name="Wang Q."/>
            <person name="Wei S."/>
            <person name="Zheng Y."/>
            <person name="Lin W."/>
            <person name="Duan Y."/>
            <person name="Cao H."/>
            <person name="Xiong S."/>
            <person name="Wang X."/>
            <person name="Wei L."/>
            <person name="Li C."/>
            <person name="Ma Q."/>
            <person name="Ju M."/>
            <person name="Zhao R."/>
            <person name="Li G."/>
            <person name="Mu C."/>
            <person name="Tian Q."/>
            <person name="Mei H."/>
            <person name="Zhang T."/>
            <person name="Gao T."/>
            <person name="Zhang H."/>
        </authorList>
    </citation>
    <scope>NUCLEOTIDE SEQUENCE</scope>
    <source>
        <strain evidence="4">3651</strain>
    </source>
</reference>
<dbReference type="GO" id="GO:0006355">
    <property type="term" value="P:regulation of DNA-templated transcription"/>
    <property type="evidence" value="ECO:0007669"/>
    <property type="project" value="InterPro"/>
</dbReference>
<evidence type="ECO:0000313" key="5">
    <source>
        <dbReference type="Proteomes" id="UP001293254"/>
    </source>
</evidence>
<sequence length="175" mass="19916">MRQMELADGIGTRAKEQRKLQEKRKLEDEPKHVLQPEQHLRRIKVLEATSGSCHVQMPDELINLAHVHFAQGNFALAVKMHVHIVKLNNGKAKSSALKLQKTTTTLDEVRTIVGELKNAIRLFNLLCASSNLHFHGLDEKKIQTHLDTATTCLKQHVPIRSLLSSKSNRIYDDYK</sequence>
<reference evidence="4" key="1">
    <citation type="submission" date="2020-06" db="EMBL/GenBank/DDBJ databases">
        <authorList>
            <person name="Li T."/>
            <person name="Hu X."/>
            <person name="Zhang T."/>
            <person name="Song X."/>
            <person name="Zhang H."/>
            <person name="Dai N."/>
            <person name="Sheng W."/>
            <person name="Hou X."/>
            <person name="Wei L."/>
        </authorList>
    </citation>
    <scope>NUCLEOTIDE SEQUENCE</scope>
    <source>
        <strain evidence="4">3651</strain>
        <tissue evidence="4">Leaf</tissue>
    </source>
</reference>
<evidence type="ECO:0000256" key="1">
    <source>
        <dbReference type="ARBA" id="ARBA00022737"/>
    </source>
</evidence>
<proteinExistence type="predicted"/>
<protein>
    <submittedName>
        <fullName evidence="4">Protein CTR9</fullName>
    </submittedName>
</protein>
<evidence type="ECO:0000256" key="3">
    <source>
        <dbReference type="SAM" id="MobiDB-lite"/>
    </source>
</evidence>
<name>A0AAE1XPM3_9LAMI</name>
<dbReference type="GO" id="GO:0006368">
    <property type="term" value="P:transcription elongation by RNA polymerase II"/>
    <property type="evidence" value="ECO:0007669"/>
    <property type="project" value="TreeGrafter"/>
</dbReference>
<comment type="caution">
    <text evidence="4">The sequence shown here is derived from an EMBL/GenBank/DDBJ whole genome shotgun (WGS) entry which is preliminary data.</text>
</comment>
<dbReference type="InterPro" id="IPR031101">
    <property type="entry name" value="Ctr9"/>
</dbReference>
<dbReference type="GO" id="GO:0016593">
    <property type="term" value="C:Cdc73/Paf1 complex"/>
    <property type="evidence" value="ECO:0007669"/>
    <property type="project" value="TreeGrafter"/>
</dbReference>
<gene>
    <name evidence="4" type="ORF">Salat_2682400</name>
</gene>
<keyword evidence="5" id="KW-1185">Reference proteome</keyword>
<accession>A0AAE1XPM3</accession>
<dbReference type="PANTHER" id="PTHR14027:SF2">
    <property type="entry name" value="RNA POLYMERASE-ASSOCIATED PROTEIN CTR9 HOMOLOG"/>
    <property type="match status" value="1"/>
</dbReference>
<keyword evidence="1" id="KW-0677">Repeat</keyword>
<dbReference type="AlphaFoldDB" id="A0AAE1XPM3"/>